<evidence type="ECO:0000313" key="2">
    <source>
        <dbReference type="Proteomes" id="UP000594014"/>
    </source>
</evidence>
<dbReference type="Proteomes" id="UP000594014">
    <property type="component" value="Chromosome"/>
</dbReference>
<accession>A0ACD1A608</accession>
<name>A0ACD1A608_9FIRM</name>
<proteinExistence type="predicted"/>
<gene>
    <name evidence="1" type="ORF">FRZ06_00075</name>
</gene>
<reference evidence="1" key="1">
    <citation type="submission" date="2019-08" db="EMBL/GenBank/DDBJ databases">
        <title>Genome sequence of Clostridiales bacterium MT110.</title>
        <authorList>
            <person name="Cao J."/>
        </authorList>
    </citation>
    <scope>NUCLEOTIDE SEQUENCE</scope>
    <source>
        <strain evidence="1">MT110</strain>
    </source>
</reference>
<keyword evidence="2" id="KW-1185">Reference proteome</keyword>
<evidence type="ECO:0000313" key="1">
    <source>
        <dbReference type="EMBL" id="QOX61866.1"/>
    </source>
</evidence>
<dbReference type="EMBL" id="CP042469">
    <property type="protein sequence ID" value="QOX61866.1"/>
    <property type="molecule type" value="Genomic_DNA"/>
</dbReference>
<protein>
    <submittedName>
        <fullName evidence="1">Uncharacterized protein</fullName>
    </submittedName>
</protein>
<sequence length="182" mass="20603">MKEYTSVLYCYYKEIAKETIEEHINNSEILWDESFVDQYGAENIAQLKLQNEQFLLQHMNSFDGNMLLAVSEKSFTTTSTVFGTANQKLFDFKVTTRFGYNGTDVQYLLPSSTGTIYSGDWTYQGVDSSYSGQVLFTIPNVGIAGDVDKKGLFKRAIFQTTSYTIIHQRCLGDGTYVGNVIY</sequence>
<organism evidence="1 2">
    <name type="scientific">Anoxybacterium hadale</name>
    <dbReference type="NCBI Taxonomy" id="3408580"/>
    <lineage>
        <taxon>Bacteria</taxon>
        <taxon>Bacillati</taxon>
        <taxon>Bacillota</taxon>
        <taxon>Clostridia</taxon>
        <taxon>Peptostreptococcales</taxon>
        <taxon>Anaerovoracaceae</taxon>
        <taxon>Anoxybacterium</taxon>
    </lineage>
</organism>